<evidence type="ECO:0000256" key="4">
    <source>
        <dbReference type="ARBA" id="ARBA00022475"/>
    </source>
</evidence>
<dbReference type="SUPFAM" id="SSF103473">
    <property type="entry name" value="MFS general substrate transporter"/>
    <property type="match status" value="1"/>
</dbReference>
<feature type="transmembrane region" description="Helical" evidence="8">
    <location>
        <begin position="168"/>
        <end position="189"/>
    </location>
</feature>
<feature type="transmembrane region" description="Helical" evidence="8">
    <location>
        <begin position="331"/>
        <end position="354"/>
    </location>
</feature>
<dbReference type="CDD" id="cd17502">
    <property type="entry name" value="MFS_Azr1_MDR_like"/>
    <property type="match status" value="1"/>
</dbReference>
<dbReference type="PROSITE" id="PS50850">
    <property type="entry name" value="MFS"/>
    <property type="match status" value="1"/>
</dbReference>
<dbReference type="GO" id="GO:0022857">
    <property type="term" value="F:transmembrane transporter activity"/>
    <property type="evidence" value="ECO:0007669"/>
    <property type="project" value="InterPro"/>
</dbReference>
<dbReference type="PANTHER" id="PTHR23501:SF191">
    <property type="entry name" value="VACUOLAR BASIC AMINO ACID TRANSPORTER 4"/>
    <property type="match status" value="1"/>
</dbReference>
<feature type="transmembrane region" description="Helical" evidence="8">
    <location>
        <begin position="82"/>
        <end position="101"/>
    </location>
</feature>
<feature type="transmembrane region" description="Helical" evidence="8">
    <location>
        <begin position="443"/>
        <end position="461"/>
    </location>
</feature>
<keyword evidence="6 8" id="KW-1133">Transmembrane helix</keyword>
<feature type="transmembrane region" description="Helical" evidence="8">
    <location>
        <begin position="52"/>
        <end position="70"/>
    </location>
</feature>
<dbReference type="Gene3D" id="1.20.1250.20">
    <property type="entry name" value="MFS general substrate transporter like domains"/>
    <property type="match status" value="1"/>
</dbReference>
<comment type="subcellular location">
    <subcellularLocation>
        <location evidence="1">Cell inner membrane</location>
        <topology evidence="1">Multi-pass membrane protein</topology>
    </subcellularLocation>
</comment>
<feature type="transmembrane region" description="Helical" evidence="8">
    <location>
        <begin position="201"/>
        <end position="221"/>
    </location>
</feature>
<protein>
    <submittedName>
        <fullName evidence="10">MFS transporter</fullName>
    </submittedName>
</protein>
<feature type="domain" description="Major facilitator superfamily (MFS) profile" evidence="9">
    <location>
        <begin position="17"/>
        <end position="466"/>
    </location>
</feature>
<evidence type="ECO:0000256" key="7">
    <source>
        <dbReference type="ARBA" id="ARBA00023136"/>
    </source>
</evidence>
<feature type="transmembrane region" description="Helical" evidence="8">
    <location>
        <begin position="227"/>
        <end position="249"/>
    </location>
</feature>
<evidence type="ECO:0000256" key="1">
    <source>
        <dbReference type="ARBA" id="ARBA00004429"/>
    </source>
</evidence>
<feature type="transmembrane region" description="Helical" evidence="8">
    <location>
        <begin position="406"/>
        <end position="423"/>
    </location>
</feature>
<keyword evidence="7 8" id="KW-0472">Membrane</keyword>
<keyword evidence="5 8" id="KW-0812">Transmembrane</keyword>
<evidence type="ECO:0000256" key="3">
    <source>
        <dbReference type="ARBA" id="ARBA00022448"/>
    </source>
</evidence>
<accession>A0A8J3L626</accession>
<dbReference type="InterPro" id="IPR011701">
    <property type="entry name" value="MFS"/>
</dbReference>
<dbReference type="InterPro" id="IPR020846">
    <property type="entry name" value="MFS_dom"/>
</dbReference>
<keyword evidence="3" id="KW-0813">Transport</keyword>
<dbReference type="Gene3D" id="1.20.1720.10">
    <property type="entry name" value="Multidrug resistance protein D"/>
    <property type="match status" value="1"/>
</dbReference>
<dbReference type="Proteomes" id="UP000660339">
    <property type="component" value="Unassembled WGS sequence"/>
</dbReference>
<feature type="transmembrane region" description="Helical" evidence="8">
    <location>
        <begin position="21"/>
        <end position="46"/>
    </location>
</feature>
<evidence type="ECO:0000256" key="2">
    <source>
        <dbReference type="ARBA" id="ARBA00007520"/>
    </source>
</evidence>
<evidence type="ECO:0000256" key="8">
    <source>
        <dbReference type="SAM" id="Phobius"/>
    </source>
</evidence>
<evidence type="ECO:0000313" key="10">
    <source>
        <dbReference type="EMBL" id="GIG15128.1"/>
    </source>
</evidence>
<organism evidence="10 11">
    <name type="scientific">Catellatospora methionotrophica</name>
    <dbReference type="NCBI Taxonomy" id="121620"/>
    <lineage>
        <taxon>Bacteria</taxon>
        <taxon>Bacillati</taxon>
        <taxon>Actinomycetota</taxon>
        <taxon>Actinomycetes</taxon>
        <taxon>Micromonosporales</taxon>
        <taxon>Micromonosporaceae</taxon>
        <taxon>Catellatospora</taxon>
    </lineage>
</organism>
<comment type="similarity">
    <text evidence="2">Belongs to the major facilitator superfamily. TCR/Tet family.</text>
</comment>
<evidence type="ECO:0000313" key="11">
    <source>
        <dbReference type="Proteomes" id="UP000660339"/>
    </source>
</evidence>
<keyword evidence="11" id="KW-1185">Reference proteome</keyword>
<dbReference type="GO" id="GO:0005886">
    <property type="term" value="C:plasma membrane"/>
    <property type="evidence" value="ECO:0007669"/>
    <property type="project" value="UniProtKB-SubCell"/>
</dbReference>
<dbReference type="EMBL" id="BONJ01000019">
    <property type="protein sequence ID" value="GIG15128.1"/>
    <property type="molecule type" value="Genomic_DNA"/>
</dbReference>
<dbReference type="RefSeq" id="WP_166379452.1">
    <property type="nucleotide sequence ID" value="NZ_BAAATT010000005.1"/>
</dbReference>
<evidence type="ECO:0000256" key="5">
    <source>
        <dbReference type="ARBA" id="ARBA00022692"/>
    </source>
</evidence>
<evidence type="ECO:0000256" key="6">
    <source>
        <dbReference type="ARBA" id="ARBA00022989"/>
    </source>
</evidence>
<name>A0A8J3L626_9ACTN</name>
<reference evidence="10" key="1">
    <citation type="submission" date="2021-01" db="EMBL/GenBank/DDBJ databases">
        <title>Whole genome shotgun sequence of Catellatospora methionotrophica NBRC 14553.</title>
        <authorList>
            <person name="Komaki H."/>
            <person name="Tamura T."/>
        </authorList>
    </citation>
    <scope>NUCLEOTIDE SEQUENCE</scope>
    <source>
        <strain evidence="10">NBRC 14553</strain>
    </source>
</reference>
<proteinExistence type="inferred from homology"/>
<keyword evidence="4" id="KW-1003">Cell membrane</keyword>
<comment type="caution">
    <text evidence="10">The sequence shown here is derived from an EMBL/GenBank/DDBJ whole genome shotgun (WGS) entry which is preliminary data.</text>
</comment>
<feature type="transmembrane region" description="Helical" evidence="8">
    <location>
        <begin position="360"/>
        <end position="385"/>
    </location>
</feature>
<dbReference type="Pfam" id="PF07690">
    <property type="entry name" value="MFS_1"/>
    <property type="match status" value="1"/>
</dbReference>
<dbReference type="AlphaFoldDB" id="A0A8J3L626"/>
<dbReference type="PANTHER" id="PTHR23501">
    <property type="entry name" value="MAJOR FACILITATOR SUPERFAMILY"/>
    <property type="match status" value="1"/>
</dbReference>
<dbReference type="InterPro" id="IPR036259">
    <property type="entry name" value="MFS_trans_sf"/>
</dbReference>
<evidence type="ECO:0000259" key="9">
    <source>
        <dbReference type="PROSITE" id="PS50850"/>
    </source>
</evidence>
<feature type="transmembrane region" description="Helical" evidence="8">
    <location>
        <begin position="269"/>
        <end position="291"/>
    </location>
</feature>
<dbReference type="PRINTS" id="PR01036">
    <property type="entry name" value="TCRTETB"/>
</dbReference>
<feature type="transmembrane region" description="Helical" evidence="8">
    <location>
        <begin position="297"/>
        <end position="319"/>
    </location>
</feature>
<gene>
    <name evidence="10" type="ORF">Cme02nite_34600</name>
</gene>
<sequence length="475" mass="49187">MSSAPVDVGFRSERGPILISLMLCSTLVAIDATVIATAVPSVVASLGGFAQFPWLFSVYLLAQAVTVPVYGKLADLFGRKPVMLFGIGLFLLGSILCGLAWSMPALIVFRAVQGLGAGAIQPMSLTIAGDTYSTAERGKVQGYLASVWGMSAVVGPTLGGLFSEYLTWRWIFFINIPLCLLAGTMLARNLHERVQSRRHRLDYLGAALLTCGATLLILGLLEGGVGWPWLSPAGLGVPAAAVLLLGWFVQVQRRAAEPVLPLWVFRHRLLVTCSLVSLAVGAVLFGLTSYVPTFVQGVLGTGPLVAGFALATLTLGWPLTASQSSRAYLRIGFRATALIGSAGTITGSLLMVLLDAQSSVYAVGGCCFLIGAGLGFVAAPTLIAAQSTVGWSQRGVVTGNNMFSRSMGSALGVALFGAVANNALRSGATGSPVGDLAAASHDVFIAVAVAAVLMGVAVFFMPKVHVAGQDDTAAP</sequence>
<dbReference type="FunFam" id="1.20.1720.10:FF:000004">
    <property type="entry name" value="EmrB/QacA family drug resistance transporter"/>
    <property type="match status" value="1"/>
</dbReference>